<keyword evidence="5 7" id="KW-1133">Transmembrane helix</keyword>
<evidence type="ECO:0000256" key="1">
    <source>
        <dbReference type="ARBA" id="ARBA00004141"/>
    </source>
</evidence>
<dbReference type="GO" id="GO:0016887">
    <property type="term" value="F:ATP hydrolysis activity"/>
    <property type="evidence" value="ECO:0007669"/>
    <property type="project" value="InterPro"/>
</dbReference>
<dbReference type="GO" id="GO:0016020">
    <property type="term" value="C:membrane"/>
    <property type="evidence" value="ECO:0007669"/>
    <property type="project" value="UniProtKB-SubCell"/>
</dbReference>
<keyword evidence="6 7" id="KW-0472">Membrane</keyword>
<feature type="transmembrane region" description="Helical" evidence="7">
    <location>
        <begin position="645"/>
        <end position="667"/>
    </location>
</feature>
<feature type="domain" description="ABC transporter" evidence="8">
    <location>
        <begin position="8"/>
        <end position="229"/>
    </location>
</feature>
<dbReference type="PROSITE" id="PS00211">
    <property type="entry name" value="ABC_TRANSPORTER_1"/>
    <property type="match status" value="1"/>
</dbReference>
<feature type="transmembrane region" description="Helical" evidence="7">
    <location>
        <begin position="520"/>
        <end position="543"/>
    </location>
</feature>
<dbReference type="OrthoDB" id="10255969at2759"/>
<dbReference type="PANTHER" id="PTHR43038">
    <property type="entry name" value="ATP-BINDING CASSETTE, SUB-FAMILY H, MEMBER 1"/>
    <property type="match status" value="1"/>
</dbReference>
<proteinExistence type="predicted"/>
<dbReference type="SUPFAM" id="SSF52540">
    <property type="entry name" value="P-loop containing nucleoside triphosphate hydrolases"/>
    <property type="match status" value="1"/>
</dbReference>
<name>A0A9P0GX88_NEZVI</name>
<dbReference type="CDD" id="cd03230">
    <property type="entry name" value="ABC_DR_subfamily_A"/>
    <property type="match status" value="1"/>
</dbReference>
<protein>
    <recommendedName>
        <fullName evidence="8">ABC transporter domain-containing protein</fullName>
    </recommendedName>
</protein>
<evidence type="ECO:0000256" key="4">
    <source>
        <dbReference type="ARBA" id="ARBA00022840"/>
    </source>
</evidence>
<evidence type="ECO:0000259" key="8">
    <source>
        <dbReference type="PROSITE" id="PS50893"/>
    </source>
</evidence>
<dbReference type="AlphaFoldDB" id="A0A9P0GX88"/>
<feature type="transmembrane region" description="Helical" evidence="7">
    <location>
        <begin position="482"/>
        <end position="500"/>
    </location>
</feature>
<dbReference type="SMART" id="SM00382">
    <property type="entry name" value="AAA"/>
    <property type="match status" value="1"/>
</dbReference>
<feature type="transmembrane region" description="Helical" evidence="7">
    <location>
        <begin position="286"/>
        <end position="307"/>
    </location>
</feature>
<dbReference type="InterPro" id="IPR017871">
    <property type="entry name" value="ABC_transporter-like_CS"/>
</dbReference>
<dbReference type="GO" id="GO:0140359">
    <property type="term" value="F:ABC-type transporter activity"/>
    <property type="evidence" value="ECO:0007669"/>
    <property type="project" value="InterPro"/>
</dbReference>
<dbReference type="InterPro" id="IPR027417">
    <property type="entry name" value="P-loop_NTPase"/>
</dbReference>
<dbReference type="Pfam" id="PF00005">
    <property type="entry name" value="ABC_tran"/>
    <property type="match status" value="1"/>
</dbReference>
<dbReference type="PROSITE" id="PS50893">
    <property type="entry name" value="ABC_TRANSPORTER_2"/>
    <property type="match status" value="1"/>
</dbReference>
<keyword evidence="4" id="KW-0067">ATP-binding</keyword>
<sequence>MPELKYCVEVIEAYKFYNRKAALNKFSMKVEEGTVYALLGPSGCGKTTLLGALVDRVQLDSGLIKMATKSTSEIGYMPQEVALYPEFSLKEHLMYYGRIYSMTTVAILSKSEELREFLHLPPLNTIIKNMSGGEQRRVSLCITLLHNPKLLILDEPTVGVDVVLANNIWQNLLYMSRNEGKTIILTTHYIEEARRSNTIGLMRNGILLTQDSPGTLMEFHNCDNLEHVFLKLCEQNLEGFDNYDENAEVKGHERKPGKHLKKTKILNVHCVSAHILKNLYWMRRNIPHMLFTFALPVIQCVLVSMTVGETPSKLSLATVTSELPKGIYECSESIWTKPLSCDLNDVPFSCYIIKKIMDASISITQYASLEEAKRSVKKNYQWGVLYFNKDYTASLKERFSLDLKNDTIMENSEIKIWMDNSDTVISGILKTTIIKSLFDFIGELSDKCSWQTKGAALPIGYEEPVYGSYETTYRQSMTPANAILFMFYFPILFTAGALITEKSSGLLSRGLVAGLSWLDIAIGHMVLQYIILIVQLIFVWIIFYYLFSNIMIGDIYLCLLLLFLVGTCGMFHGFTIVAMCDDFTSASCLAFGRYFPIFLMSGAVWPVEGMHYVLKIISIYSPLTKAVEAFRAVSVRGWTQYHPTVYSGMITVVVWTVIYGFITILFIKFKGIKL</sequence>
<accession>A0A9P0GX88</accession>
<evidence type="ECO:0000256" key="2">
    <source>
        <dbReference type="ARBA" id="ARBA00022692"/>
    </source>
</evidence>
<keyword evidence="3" id="KW-0547">Nucleotide-binding</keyword>
<gene>
    <name evidence="9" type="ORF">NEZAVI_LOCUS2248</name>
</gene>
<evidence type="ECO:0000313" key="9">
    <source>
        <dbReference type="EMBL" id="CAH1391184.1"/>
    </source>
</evidence>
<dbReference type="Proteomes" id="UP001152798">
    <property type="component" value="Chromosome 1"/>
</dbReference>
<evidence type="ECO:0000256" key="7">
    <source>
        <dbReference type="SAM" id="Phobius"/>
    </source>
</evidence>
<evidence type="ECO:0000256" key="3">
    <source>
        <dbReference type="ARBA" id="ARBA00022741"/>
    </source>
</evidence>
<feature type="transmembrane region" description="Helical" evidence="7">
    <location>
        <begin position="583"/>
        <end position="605"/>
    </location>
</feature>
<dbReference type="InterPro" id="IPR003593">
    <property type="entry name" value="AAA+_ATPase"/>
</dbReference>
<dbReference type="InterPro" id="IPR003439">
    <property type="entry name" value="ABC_transporter-like_ATP-bd"/>
</dbReference>
<dbReference type="Gene3D" id="3.40.50.300">
    <property type="entry name" value="P-loop containing nucleotide triphosphate hydrolases"/>
    <property type="match status" value="1"/>
</dbReference>
<evidence type="ECO:0000313" key="10">
    <source>
        <dbReference type="Proteomes" id="UP001152798"/>
    </source>
</evidence>
<dbReference type="Pfam" id="PF12698">
    <property type="entry name" value="ABC2_membrane_3"/>
    <property type="match status" value="1"/>
</dbReference>
<feature type="transmembrane region" description="Helical" evidence="7">
    <location>
        <begin position="555"/>
        <end position="577"/>
    </location>
</feature>
<evidence type="ECO:0000256" key="6">
    <source>
        <dbReference type="ARBA" id="ARBA00023136"/>
    </source>
</evidence>
<dbReference type="InterPro" id="IPR013525">
    <property type="entry name" value="ABC2_TM"/>
</dbReference>
<organism evidence="9 10">
    <name type="scientific">Nezara viridula</name>
    <name type="common">Southern green stink bug</name>
    <name type="synonym">Cimex viridulus</name>
    <dbReference type="NCBI Taxonomy" id="85310"/>
    <lineage>
        <taxon>Eukaryota</taxon>
        <taxon>Metazoa</taxon>
        <taxon>Ecdysozoa</taxon>
        <taxon>Arthropoda</taxon>
        <taxon>Hexapoda</taxon>
        <taxon>Insecta</taxon>
        <taxon>Pterygota</taxon>
        <taxon>Neoptera</taxon>
        <taxon>Paraneoptera</taxon>
        <taxon>Hemiptera</taxon>
        <taxon>Heteroptera</taxon>
        <taxon>Panheteroptera</taxon>
        <taxon>Pentatomomorpha</taxon>
        <taxon>Pentatomoidea</taxon>
        <taxon>Pentatomidae</taxon>
        <taxon>Pentatominae</taxon>
        <taxon>Nezara</taxon>
    </lineage>
</organism>
<comment type="subcellular location">
    <subcellularLocation>
        <location evidence="1">Membrane</location>
        <topology evidence="1">Multi-pass membrane protein</topology>
    </subcellularLocation>
</comment>
<keyword evidence="2 7" id="KW-0812">Transmembrane</keyword>
<dbReference type="PANTHER" id="PTHR43038:SF3">
    <property type="entry name" value="ABC TRANSPORTER G FAMILY MEMBER 20 ISOFORM X1"/>
    <property type="match status" value="1"/>
</dbReference>
<reference evidence="9" key="1">
    <citation type="submission" date="2022-01" db="EMBL/GenBank/DDBJ databases">
        <authorList>
            <person name="King R."/>
        </authorList>
    </citation>
    <scope>NUCLEOTIDE SEQUENCE</scope>
</reference>
<dbReference type="GO" id="GO:0005524">
    <property type="term" value="F:ATP binding"/>
    <property type="evidence" value="ECO:0007669"/>
    <property type="project" value="UniProtKB-KW"/>
</dbReference>
<dbReference type="EMBL" id="OV725077">
    <property type="protein sequence ID" value="CAH1391184.1"/>
    <property type="molecule type" value="Genomic_DNA"/>
</dbReference>
<keyword evidence="10" id="KW-1185">Reference proteome</keyword>
<evidence type="ECO:0000256" key="5">
    <source>
        <dbReference type="ARBA" id="ARBA00022989"/>
    </source>
</evidence>